<dbReference type="AlphaFoldDB" id="A0A4Z1P4V6"/>
<dbReference type="GO" id="GO:0016491">
    <property type="term" value="F:oxidoreductase activity"/>
    <property type="evidence" value="ECO:0007669"/>
    <property type="project" value="UniProtKB-KW"/>
</dbReference>
<evidence type="ECO:0000256" key="3">
    <source>
        <dbReference type="ARBA" id="ARBA00023002"/>
    </source>
</evidence>
<evidence type="ECO:0000256" key="5">
    <source>
        <dbReference type="SAM" id="MobiDB-lite"/>
    </source>
</evidence>
<dbReference type="InterPro" id="IPR045087">
    <property type="entry name" value="Cu-oxidase_fam"/>
</dbReference>
<dbReference type="InterPro" id="IPR008972">
    <property type="entry name" value="Cupredoxin"/>
</dbReference>
<evidence type="ECO:0000256" key="1">
    <source>
        <dbReference type="ARBA" id="ARBA00010609"/>
    </source>
</evidence>
<keyword evidence="4" id="KW-0186">Copper</keyword>
<dbReference type="PANTHER" id="PTHR11709:SF414">
    <property type="entry name" value="ADR239WP"/>
    <property type="match status" value="1"/>
</dbReference>
<dbReference type="GO" id="GO:0005507">
    <property type="term" value="F:copper ion binding"/>
    <property type="evidence" value="ECO:0007669"/>
    <property type="project" value="InterPro"/>
</dbReference>
<evidence type="ECO:0000259" key="7">
    <source>
        <dbReference type="Pfam" id="PF00394"/>
    </source>
</evidence>
<dbReference type="Proteomes" id="UP000298493">
    <property type="component" value="Unassembled WGS sequence"/>
</dbReference>
<evidence type="ECO:0000256" key="4">
    <source>
        <dbReference type="ARBA" id="ARBA00023008"/>
    </source>
</evidence>
<dbReference type="PANTHER" id="PTHR11709">
    <property type="entry name" value="MULTI-COPPER OXIDASE"/>
    <property type="match status" value="1"/>
</dbReference>
<dbReference type="InterPro" id="IPR011706">
    <property type="entry name" value="Cu-oxidase_C"/>
</dbReference>
<feature type="domain" description="Plastocyanin-like" evidence="8">
    <location>
        <begin position="490"/>
        <end position="631"/>
    </location>
</feature>
<keyword evidence="11" id="KW-1185">Reference proteome</keyword>
<dbReference type="Pfam" id="PF07732">
    <property type="entry name" value="Cu-oxidase_3"/>
    <property type="match status" value="1"/>
</dbReference>
<organism evidence="10 11">
    <name type="scientific">Venturia nashicola</name>
    <dbReference type="NCBI Taxonomy" id="86259"/>
    <lineage>
        <taxon>Eukaryota</taxon>
        <taxon>Fungi</taxon>
        <taxon>Dikarya</taxon>
        <taxon>Ascomycota</taxon>
        <taxon>Pezizomycotina</taxon>
        <taxon>Dothideomycetes</taxon>
        <taxon>Pleosporomycetidae</taxon>
        <taxon>Venturiales</taxon>
        <taxon>Venturiaceae</taxon>
        <taxon>Venturia</taxon>
    </lineage>
</organism>
<sequence>MSSAKEHEIEGHALLPMGRRSEDGSEDGSEQSLSFSEALAEEDWGVIEKRPKERKSMFGGRKWRFTLMAIFALITFGVAITWRSKKTLFNTTRVEEDAKDGYLLHHDWNFDAPPQERHFHWNITDKIINPDGVYRPMILINEQFPGPLIRVNEGDRIIVHIDNQATNATSFHWHGLFQNGTNQMDGTVGISQCPIAPGAQFVYNFTVPGQHGSYWYHAHQAVTISDGLFGPLIIHSKEEKKLQPLEYATDRVIMVHDHYYNLTSELLMHYLEPDRENAEPVPDTALINGRNVRDCSTTPLRKCDSSSASLQNYNLVKNQNHRLRFINVGAFAEFQIQIDEHDFAVTEVDGTDVASPERFHRLNILPAQRYSIILTTNITTTDSFWLRARMVTTCFAEENAELQAEVRAIIRYGSSPASGALALTPTSKDWSEVVELECRDMNTSSLHPVLAIEAPRNADVTVPLRSNFEIGDWKLSRGWLNQSSYRPNLKSPSLHRIVAGIQSKDNFFDISSPGPSGKKVTYAFNSDRELVYQTTGITTIDIIISNFDDGAHPFHLHGYKFFVLASGSGYFNYDYSTINTTNPLRRDTATVEAFGWVLLRLVADNPGIWPLHCHVAWHSEAGLLMQFWTRSDMMKNWVLSKENLDLCQMEGLEKGGGPDDEIWYGKMKGLESSKKPPP</sequence>
<proteinExistence type="inferred from homology"/>
<dbReference type="Pfam" id="PF07731">
    <property type="entry name" value="Cu-oxidase_2"/>
    <property type="match status" value="1"/>
</dbReference>
<feature type="compositionally biased region" description="Basic and acidic residues" evidence="5">
    <location>
        <begin position="1"/>
        <end position="11"/>
    </location>
</feature>
<evidence type="ECO:0000256" key="2">
    <source>
        <dbReference type="ARBA" id="ARBA00022723"/>
    </source>
</evidence>
<comment type="caution">
    <text evidence="10">The sequence shown here is derived from an EMBL/GenBank/DDBJ whole genome shotgun (WGS) entry which is preliminary data.</text>
</comment>
<dbReference type="OrthoDB" id="2121828at2759"/>
<keyword evidence="2" id="KW-0479">Metal-binding</keyword>
<gene>
    <name evidence="10" type="ORF">E6O75_ATG02179</name>
</gene>
<feature type="transmembrane region" description="Helical" evidence="6">
    <location>
        <begin position="63"/>
        <end position="82"/>
    </location>
</feature>
<dbReference type="CDD" id="cd13910">
    <property type="entry name" value="CuRO_3_MCO_like_4"/>
    <property type="match status" value="1"/>
</dbReference>
<keyword evidence="3" id="KW-0560">Oxidoreductase</keyword>
<dbReference type="STRING" id="86259.A0A4Z1P4V6"/>
<evidence type="ECO:0000259" key="8">
    <source>
        <dbReference type="Pfam" id="PF07731"/>
    </source>
</evidence>
<accession>A0A4Z1P4V6</accession>
<keyword evidence="6" id="KW-1133">Transmembrane helix</keyword>
<dbReference type="InterPro" id="IPR001117">
    <property type="entry name" value="Cu-oxidase_2nd"/>
</dbReference>
<feature type="region of interest" description="Disordered" evidence="5">
    <location>
        <begin position="1"/>
        <end position="35"/>
    </location>
</feature>
<dbReference type="InterPro" id="IPR002355">
    <property type="entry name" value="Cu_oxidase_Cu_BS"/>
</dbReference>
<dbReference type="FunFam" id="2.60.40.420:FF:000071">
    <property type="entry name" value="Conidial pigment biosynthesis oxidase Abr1/brown 1"/>
    <property type="match status" value="1"/>
</dbReference>
<dbReference type="SUPFAM" id="SSF49503">
    <property type="entry name" value="Cupredoxins"/>
    <property type="match status" value="3"/>
</dbReference>
<evidence type="ECO:0000313" key="11">
    <source>
        <dbReference type="Proteomes" id="UP000298493"/>
    </source>
</evidence>
<dbReference type="Pfam" id="PF00394">
    <property type="entry name" value="Cu-oxidase"/>
    <property type="match status" value="1"/>
</dbReference>
<feature type="domain" description="Plastocyanin-like" evidence="7">
    <location>
        <begin position="250"/>
        <end position="414"/>
    </location>
</feature>
<dbReference type="CDD" id="cd13857">
    <property type="entry name" value="CuRO_1_Diphenol_Ox"/>
    <property type="match status" value="1"/>
</dbReference>
<name>A0A4Z1P4V6_9PEZI</name>
<feature type="domain" description="Plastocyanin-like" evidence="9">
    <location>
        <begin position="123"/>
        <end position="238"/>
    </location>
</feature>
<dbReference type="Gene3D" id="2.60.40.420">
    <property type="entry name" value="Cupredoxins - blue copper proteins"/>
    <property type="match status" value="3"/>
</dbReference>
<dbReference type="PROSITE" id="PS00080">
    <property type="entry name" value="MULTICOPPER_OXIDASE2"/>
    <property type="match status" value="1"/>
</dbReference>
<evidence type="ECO:0000256" key="6">
    <source>
        <dbReference type="SAM" id="Phobius"/>
    </source>
</evidence>
<comment type="similarity">
    <text evidence="1">Belongs to the multicopper oxidase family.</text>
</comment>
<keyword evidence="6" id="KW-0812">Transmembrane</keyword>
<dbReference type="InterPro" id="IPR011707">
    <property type="entry name" value="Cu-oxidase-like_N"/>
</dbReference>
<protein>
    <submittedName>
        <fullName evidence="10">Multicopper oxidase</fullName>
    </submittedName>
</protein>
<evidence type="ECO:0000313" key="10">
    <source>
        <dbReference type="EMBL" id="TID23005.1"/>
    </source>
</evidence>
<keyword evidence="6" id="KW-0472">Membrane</keyword>
<evidence type="ECO:0000259" key="9">
    <source>
        <dbReference type="Pfam" id="PF07732"/>
    </source>
</evidence>
<reference evidence="10 11" key="1">
    <citation type="submission" date="2019-04" db="EMBL/GenBank/DDBJ databases">
        <title>High contiguity whole genome sequence and gene annotation resource for two Venturia nashicola isolates.</title>
        <authorList>
            <person name="Prokchorchik M."/>
            <person name="Won K."/>
            <person name="Lee Y."/>
            <person name="Choi E.D."/>
            <person name="Segonzac C."/>
            <person name="Sohn K.H."/>
        </authorList>
    </citation>
    <scope>NUCLEOTIDE SEQUENCE [LARGE SCALE GENOMIC DNA]</scope>
    <source>
        <strain evidence="10 11">PRI2</strain>
    </source>
</reference>
<dbReference type="EMBL" id="SNSC02000007">
    <property type="protein sequence ID" value="TID23005.1"/>
    <property type="molecule type" value="Genomic_DNA"/>
</dbReference>